<comment type="subcellular location">
    <subcellularLocation>
        <location evidence="1">Cell membrane</location>
        <topology evidence="1">Multi-pass membrane protein</topology>
    </subcellularLocation>
</comment>
<keyword evidence="5 7" id="KW-0472">Membrane</keyword>
<feature type="transmembrane region" description="Helical" evidence="7">
    <location>
        <begin position="286"/>
        <end position="311"/>
    </location>
</feature>
<proteinExistence type="inferred from homology"/>
<keyword evidence="3 7" id="KW-0812">Transmembrane</keyword>
<dbReference type="InterPro" id="IPR025857">
    <property type="entry name" value="MacB_PCD"/>
</dbReference>
<keyword evidence="11" id="KW-1185">Reference proteome</keyword>
<dbReference type="OrthoDB" id="9770036at2"/>
<evidence type="ECO:0000256" key="1">
    <source>
        <dbReference type="ARBA" id="ARBA00004651"/>
    </source>
</evidence>
<evidence type="ECO:0000259" key="8">
    <source>
        <dbReference type="Pfam" id="PF02687"/>
    </source>
</evidence>
<dbReference type="Proteomes" id="UP000309016">
    <property type="component" value="Chromosome"/>
</dbReference>
<feature type="transmembrane region" description="Helical" evidence="7">
    <location>
        <begin position="21"/>
        <end position="41"/>
    </location>
</feature>
<dbReference type="PANTHER" id="PTHR30572:SF4">
    <property type="entry name" value="ABC TRANSPORTER PERMEASE YTRF"/>
    <property type="match status" value="1"/>
</dbReference>
<gene>
    <name evidence="10" type="ORF">FHG64_12370</name>
</gene>
<evidence type="ECO:0000256" key="6">
    <source>
        <dbReference type="ARBA" id="ARBA00038076"/>
    </source>
</evidence>
<dbReference type="InterPro" id="IPR003838">
    <property type="entry name" value="ABC3_permease_C"/>
</dbReference>
<evidence type="ECO:0000259" key="9">
    <source>
        <dbReference type="Pfam" id="PF12704"/>
    </source>
</evidence>
<evidence type="ECO:0000256" key="3">
    <source>
        <dbReference type="ARBA" id="ARBA00022692"/>
    </source>
</evidence>
<dbReference type="GO" id="GO:0005886">
    <property type="term" value="C:plasma membrane"/>
    <property type="evidence" value="ECO:0007669"/>
    <property type="project" value="UniProtKB-SubCell"/>
</dbReference>
<protein>
    <submittedName>
        <fullName evidence="10">ABC transporter permease</fullName>
    </submittedName>
</protein>
<dbReference type="EMBL" id="CP040812">
    <property type="protein sequence ID" value="QCY70132.1"/>
    <property type="molecule type" value="Genomic_DNA"/>
</dbReference>
<dbReference type="AlphaFoldDB" id="A0A5B7X5Y7"/>
<comment type="similarity">
    <text evidence="6">Belongs to the ABC-4 integral membrane protein family.</text>
</comment>
<dbReference type="RefSeq" id="WP_139066694.1">
    <property type="nucleotide sequence ID" value="NZ_CP040812.1"/>
</dbReference>
<feature type="domain" description="ABC3 transporter permease C-terminal" evidence="8">
    <location>
        <begin position="291"/>
        <end position="407"/>
    </location>
</feature>
<dbReference type="PANTHER" id="PTHR30572">
    <property type="entry name" value="MEMBRANE COMPONENT OF TRANSPORTER-RELATED"/>
    <property type="match status" value="1"/>
</dbReference>
<organism evidence="10 11">
    <name type="scientific">Antarcticibacterium flavum</name>
    <dbReference type="NCBI Taxonomy" id="2058175"/>
    <lineage>
        <taxon>Bacteria</taxon>
        <taxon>Pseudomonadati</taxon>
        <taxon>Bacteroidota</taxon>
        <taxon>Flavobacteriia</taxon>
        <taxon>Flavobacteriales</taxon>
        <taxon>Flavobacteriaceae</taxon>
        <taxon>Antarcticibacterium</taxon>
    </lineage>
</organism>
<feature type="transmembrane region" description="Helical" evidence="7">
    <location>
        <begin position="331"/>
        <end position="357"/>
    </location>
</feature>
<keyword evidence="2" id="KW-1003">Cell membrane</keyword>
<evidence type="ECO:0000313" key="10">
    <source>
        <dbReference type="EMBL" id="QCY70132.1"/>
    </source>
</evidence>
<evidence type="ECO:0000313" key="11">
    <source>
        <dbReference type="Proteomes" id="UP000309016"/>
    </source>
</evidence>
<dbReference type="Pfam" id="PF12704">
    <property type="entry name" value="MacB_PCD"/>
    <property type="match status" value="1"/>
</dbReference>
<accession>A0A5B7X5Y7</accession>
<evidence type="ECO:0000256" key="4">
    <source>
        <dbReference type="ARBA" id="ARBA00022989"/>
    </source>
</evidence>
<dbReference type="Pfam" id="PF02687">
    <property type="entry name" value="FtsX"/>
    <property type="match status" value="1"/>
</dbReference>
<name>A0A5B7X5Y7_9FLAO</name>
<sequence length="414" mass="46246">MFDIERWQEIFDTISKNKLRTFLTGLSVASGIFILVILLGIGQGMSNGISSEFESDAANILYIWTGRTSKEHKGMNPGRMITMKNDDYNHIARKYEDELEYKSSIFRLWSGLINYGKESGSFRIEGVYPDYQFLENASMVSGRYLNHNDHQNYEKVVVLGNKVKNDLFKNKEAVGEYVQISDINFKVIGVFSDPGGEREETRVFLPLTTAQRVFSGGNTIRNMSFTLQKQESFEAALAASEVFSAEVESFLKEQHTISPDDNSAVIINNSLENAKRFYDLMDMIRYFFWGVGICTIIAGVVGVSNIMLIIVKERTKEIGVRKALGAQPLSIILMVLHESIFVTTIAGFVGLISSLALLEFVGPLIETNYIANPSIDFGVAVTTVFILVVAGAIAGFFPAWRAARIKPIIALRDE</sequence>
<evidence type="ECO:0000256" key="2">
    <source>
        <dbReference type="ARBA" id="ARBA00022475"/>
    </source>
</evidence>
<dbReference type="KEGG" id="afla:FHG64_12370"/>
<keyword evidence="4 7" id="KW-1133">Transmembrane helix</keyword>
<evidence type="ECO:0000256" key="7">
    <source>
        <dbReference type="SAM" id="Phobius"/>
    </source>
</evidence>
<feature type="transmembrane region" description="Helical" evidence="7">
    <location>
        <begin position="377"/>
        <end position="397"/>
    </location>
</feature>
<evidence type="ECO:0000256" key="5">
    <source>
        <dbReference type="ARBA" id="ARBA00023136"/>
    </source>
</evidence>
<feature type="domain" description="MacB-like periplasmic core" evidence="9">
    <location>
        <begin position="21"/>
        <end position="239"/>
    </location>
</feature>
<dbReference type="InterPro" id="IPR050250">
    <property type="entry name" value="Macrolide_Exporter_MacB"/>
</dbReference>
<dbReference type="GO" id="GO:0022857">
    <property type="term" value="F:transmembrane transporter activity"/>
    <property type="evidence" value="ECO:0007669"/>
    <property type="project" value="TreeGrafter"/>
</dbReference>
<reference evidence="10 11" key="1">
    <citation type="submission" date="2019-06" db="EMBL/GenBank/DDBJ databases">
        <title>Complete genome sequence of Antarcticibacterium flavum KCTC 52984T from an Antarctic marine sediment.</title>
        <authorList>
            <person name="Lee Y.M."/>
            <person name="Shin S.C."/>
        </authorList>
    </citation>
    <scope>NUCLEOTIDE SEQUENCE [LARGE SCALE GENOMIC DNA]</scope>
    <source>
        <strain evidence="10 11">KCTC 52984</strain>
    </source>
</reference>